<comment type="subcellular location">
    <subcellularLocation>
        <location evidence="1 8">Nucleus</location>
    </subcellularLocation>
</comment>
<evidence type="ECO:0000259" key="11">
    <source>
        <dbReference type="SMART" id="SM00968"/>
    </source>
</evidence>
<dbReference type="GO" id="GO:0016887">
    <property type="term" value="F:ATP hydrolysis activity"/>
    <property type="evidence" value="ECO:0007669"/>
    <property type="project" value="InterPro"/>
</dbReference>
<dbReference type="InterPro" id="IPR003395">
    <property type="entry name" value="RecF/RecN/SMC_N"/>
</dbReference>
<evidence type="ECO:0000256" key="6">
    <source>
        <dbReference type="ARBA" id="ARBA00023067"/>
    </source>
</evidence>
<feature type="region of interest" description="Disordered" evidence="10">
    <location>
        <begin position="720"/>
        <end position="755"/>
    </location>
</feature>
<evidence type="ECO:0000256" key="9">
    <source>
        <dbReference type="SAM" id="Coils"/>
    </source>
</evidence>
<dbReference type="InterPro" id="IPR024704">
    <property type="entry name" value="SMC"/>
</dbReference>
<dbReference type="FunFam" id="3.40.50.300:FF:000585">
    <property type="entry name" value="Structural maintenance of chromosomes 4"/>
    <property type="match status" value="1"/>
</dbReference>
<feature type="domain" description="SMC hinge" evidence="11">
    <location>
        <begin position="586"/>
        <end position="702"/>
    </location>
</feature>
<comment type="similarity">
    <text evidence="2">Belongs to the SMC family. SMC4 subfamily.</text>
</comment>
<evidence type="ECO:0000256" key="3">
    <source>
        <dbReference type="ARBA" id="ARBA00022741"/>
    </source>
</evidence>
<feature type="compositionally biased region" description="Basic and acidic residues" evidence="10">
    <location>
        <begin position="744"/>
        <end position="753"/>
    </location>
</feature>
<dbReference type="InterPro" id="IPR010935">
    <property type="entry name" value="SMC_hinge"/>
</dbReference>
<dbReference type="SMART" id="SM00968">
    <property type="entry name" value="SMC_hinge"/>
    <property type="match status" value="1"/>
</dbReference>
<name>A0AAD4MYA2_9BILA</name>
<feature type="coiled-coil region" evidence="9">
    <location>
        <begin position="756"/>
        <end position="1002"/>
    </location>
</feature>
<comment type="caution">
    <text evidence="12">The sequence shown here is derived from an EMBL/GenBank/DDBJ whole genome shotgun (WGS) entry which is preliminary data.</text>
</comment>
<evidence type="ECO:0000256" key="2">
    <source>
        <dbReference type="ARBA" id="ARBA00006005"/>
    </source>
</evidence>
<evidence type="ECO:0000256" key="8">
    <source>
        <dbReference type="PIRNR" id="PIRNR005719"/>
    </source>
</evidence>
<keyword evidence="13" id="KW-1185">Reference proteome</keyword>
<dbReference type="Pfam" id="PF02463">
    <property type="entry name" value="SMC_N"/>
    <property type="match status" value="1"/>
</dbReference>
<dbReference type="GO" id="GO:0005524">
    <property type="term" value="F:ATP binding"/>
    <property type="evidence" value="ECO:0007669"/>
    <property type="project" value="UniProtKB-KW"/>
</dbReference>
<evidence type="ECO:0000256" key="4">
    <source>
        <dbReference type="ARBA" id="ARBA00022840"/>
    </source>
</evidence>
<keyword evidence="7 8" id="KW-0539">Nucleus</keyword>
<feature type="coiled-coil region" evidence="9">
    <location>
        <begin position="314"/>
        <end position="397"/>
    </location>
</feature>
<dbReference type="Proteomes" id="UP001201812">
    <property type="component" value="Unassembled WGS sequence"/>
</dbReference>
<dbReference type="GO" id="GO:0005634">
    <property type="term" value="C:nucleus"/>
    <property type="evidence" value="ECO:0007669"/>
    <property type="project" value="UniProtKB-SubCell"/>
</dbReference>
<dbReference type="Gene3D" id="1.20.1060.20">
    <property type="match status" value="1"/>
</dbReference>
<dbReference type="Pfam" id="PF06470">
    <property type="entry name" value="SMC_hinge"/>
    <property type="match status" value="1"/>
</dbReference>
<dbReference type="InterPro" id="IPR027417">
    <property type="entry name" value="P-loop_NTPase"/>
</dbReference>
<dbReference type="SUPFAM" id="SSF75553">
    <property type="entry name" value="Smc hinge domain"/>
    <property type="match status" value="1"/>
</dbReference>
<dbReference type="PANTHER" id="PTHR18937">
    <property type="entry name" value="STRUCTURAL MAINTENANCE OF CHROMOSOMES SMC FAMILY MEMBER"/>
    <property type="match status" value="1"/>
</dbReference>
<protein>
    <recommendedName>
        <fullName evidence="8">Structural maintenance of chromosomes protein</fullName>
    </recommendedName>
</protein>
<dbReference type="EMBL" id="JAKKPZ010000031">
    <property type="protein sequence ID" value="KAI1709339.1"/>
    <property type="molecule type" value="Genomic_DNA"/>
</dbReference>
<sequence>MPVPAGRKIGKPAYKSKITAAAEQNDENQENLLKMEIPPPPERMAGSAKGPKGRLIISKVDVENFKSYYGKQTIGPFHKNFTSIIGPNGSGKSNVIDALLFVFGYRAAKIRSKKLSTLIHSSAGKDDIDSCTVRVYFERIIDISRHEVTRIPNSEFHVSRTAYRDGSSKYVHNGRTMQFKEITDILRKSGIDLVHSRFLILQGEVEQISMMKPKAENENEEGILEYLEDIIGSSRLKLPINKFRYKLEKIQEQRAAQLQRLKYADKEKVSCEGPAKDVIAAIYLDNAINILRNKVLSVKRLEVTDKIAPHDSELKEVEAEADTAKERVKELALQISQLKNQKKESENALEELQRNLEKTKADVRTEDQEASTASSNLDRLKKKKTKICSDIKKAETQIETLLSAPEIAEREIETQTKILNESEDVIQKMREIIEQKLPLVQEKTATLQKRIGEVATELSERTVTENDLSSKVVIAQDELNNLESAEENQRRLLAELNEKLEDSRQKFLTKNGEYDEAQRKLPGLKDDLESIEKELFTLRQNESVTSNRVRELTNEIEHIRQTAEKYRTSNRQLSALMKQKHEGHIPGIYGRLGDLGAIEEKYDVAVSTTCGLLDYIVVDTVETAQVCIEYLKKESLGIASFIALDKQNFGIKDIRNKPKTPGDALRLIDLIQVNDEKVLPAFFFALGNTLIADTIDAASRIAYQPGKTWRTVTLKGEVIEPTGAMTGGGNEQRKGRIGQSVKVDTSKSSDDSARNVAQLSKQLDESKSRLTEIRRKLEIMENDKRRKQTMFTDLEKTTNNLKLDKENLEKAIALLEPQVEEQTRKMTELSVDPVVLENTSKKVKQLKAELDKVTVVTDSLRMENMSLTEKLESTTKEIMGTEQQRLKEAETSKKDAEKRIAKEKNVISSNTRNLTKAQRTKSDLEADLAQLEQDQARLQEEQIGRESRVEELKASVTQLEEEIKTTDSAYKEKQAKQLQEKRRAIEDRVKDLRHKAASISKEISKLSLFDFNEIRHLPAELHKSDRVDDFIVSILNSVEEYNARRSNVLRVEAMETDEPENNANNSNDNLDEAMDVDEDIPEPVHSMTLPSGRRSMLRRNAVPRYTDEILRDFEKEELEAQLAEVERRKNKEHAINMGTLRDYMEKVDRYNSESELYKAISEQRDLHRDLCDRLKKQRLREFMEGFETIGIALKEMYQMMTLGGDASLDLIDSLDPFSDGISFGVRPPKKSWKQIGNLSGGEKTLASLSFVFALHQFCPTPFYVMDEIDAALDYRNERTEDAQFIVISLRNNMFEKGDRIVGVYKVSDCTSHVVLDNDKRKLLEAV</sequence>
<evidence type="ECO:0000256" key="10">
    <source>
        <dbReference type="SAM" id="MobiDB-lite"/>
    </source>
</evidence>
<evidence type="ECO:0000313" key="12">
    <source>
        <dbReference type="EMBL" id="KAI1709339.1"/>
    </source>
</evidence>
<dbReference type="Gene3D" id="3.30.70.1620">
    <property type="match status" value="1"/>
</dbReference>
<evidence type="ECO:0000256" key="7">
    <source>
        <dbReference type="ARBA" id="ARBA00023242"/>
    </source>
</evidence>
<dbReference type="PANTHER" id="PTHR18937:SF172">
    <property type="entry name" value="STRUCTURAL MAINTENANCE OF CHROMOSOMES PROTEIN"/>
    <property type="match status" value="1"/>
</dbReference>
<keyword evidence="4" id="KW-0067">ATP-binding</keyword>
<gene>
    <name evidence="12" type="ORF">DdX_11412</name>
</gene>
<dbReference type="PIRSF" id="PIRSF005719">
    <property type="entry name" value="SMC"/>
    <property type="match status" value="1"/>
</dbReference>
<dbReference type="Gene3D" id="3.40.50.300">
    <property type="entry name" value="P-loop containing nucleotide triphosphate hydrolases"/>
    <property type="match status" value="2"/>
</dbReference>
<evidence type="ECO:0000313" key="13">
    <source>
        <dbReference type="Proteomes" id="UP001201812"/>
    </source>
</evidence>
<keyword evidence="3" id="KW-0547">Nucleotide-binding</keyword>
<evidence type="ECO:0000256" key="5">
    <source>
        <dbReference type="ARBA" id="ARBA00023054"/>
    </source>
</evidence>
<feature type="coiled-coil region" evidence="9">
    <location>
        <begin position="465"/>
        <end position="569"/>
    </location>
</feature>
<keyword evidence="5 9" id="KW-0175">Coiled coil</keyword>
<dbReference type="GO" id="GO:0000796">
    <property type="term" value="C:condensin complex"/>
    <property type="evidence" value="ECO:0007669"/>
    <property type="project" value="TreeGrafter"/>
</dbReference>
<evidence type="ECO:0000256" key="1">
    <source>
        <dbReference type="ARBA" id="ARBA00004123"/>
    </source>
</evidence>
<reference evidence="12" key="1">
    <citation type="submission" date="2022-01" db="EMBL/GenBank/DDBJ databases">
        <title>Genome Sequence Resource for Two Populations of Ditylenchus destructor, the Migratory Endoparasitic Phytonematode.</title>
        <authorList>
            <person name="Zhang H."/>
            <person name="Lin R."/>
            <person name="Xie B."/>
        </authorList>
    </citation>
    <scope>NUCLEOTIDE SEQUENCE</scope>
    <source>
        <strain evidence="12">BazhouSP</strain>
    </source>
</reference>
<organism evidence="12 13">
    <name type="scientific">Ditylenchus destructor</name>
    <dbReference type="NCBI Taxonomy" id="166010"/>
    <lineage>
        <taxon>Eukaryota</taxon>
        <taxon>Metazoa</taxon>
        <taxon>Ecdysozoa</taxon>
        <taxon>Nematoda</taxon>
        <taxon>Chromadorea</taxon>
        <taxon>Rhabditida</taxon>
        <taxon>Tylenchina</taxon>
        <taxon>Tylenchomorpha</taxon>
        <taxon>Sphaerularioidea</taxon>
        <taxon>Anguinidae</taxon>
        <taxon>Anguininae</taxon>
        <taxon>Ditylenchus</taxon>
    </lineage>
</organism>
<proteinExistence type="inferred from homology"/>
<dbReference type="Gene3D" id="1.10.287.1490">
    <property type="match status" value="2"/>
</dbReference>
<dbReference type="InterPro" id="IPR036277">
    <property type="entry name" value="SMC_hinge_sf"/>
</dbReference>
<dbReference type="GO" id="GO:0007076">
    <property type="term" value="P:mitotic chromosome condensation"/>
    <property type="evidence" value="ECO:0007669"/>
    <property type="project" value="TreeGrafter"/>
</dbReference>
<keyword evidence="6" id="KW-0226">DNA condensation</keyword>
<dbReference type="SUPFAM" id="SSF52540">
    <property type="entry name" value="P-loop containing nucleoside triphosphate hydrolases"/>
    <property type="match status" value="1"/>
</dbReference>
<accession>A0AAD4MYA2</accession>